<feature type="binding site" evidence="1">
    <location>
        <begin position="8"/>
        <end position="15"/>
    </location>
    <ligand>
        <name>substrate</name>
    </ligand>
</feature>
<name>A0A9D1DDJ6_9FIRM</name>
<dbReference type="InterPro" id="IPR050275">
    <property type="entry name" value="PGM_Phosphatase"/>
</dbReference>
<organism evidence="2 3">
    <name type="scientific">Candidatus Egerieicola pullicola</name>
    <dbReference type="NCBI Taxonomy" id="2840775"/>
    <lineage>
        <taxon>Bacteria</taxon>
        <taxon>Bacillati</taxon>
        <taxon>Bacillota</taxon>
        <taxon>Clostridia</taxon>
        <taxon>Eubacteriales</taxon>
        <taxon>Oscillospiraceae</taxon>
        <taxon>Oscillospiraceae incertae sedis</taxon>
        <taxon>Candidatus Egerieicola</taxon>
    </lineage>
</organism>
<dbReference type="SUPFAM" id="SSF53254">
    <property type="entry name" value="Phosphoglycerate mutase-like"/>
    <property type="match status" value="1"/>
</dbReference>
<dbReference type="GO" id="GO:0016791">
    <property type="term" value="F:phosphatase activity"/>
    <property type="evidence" value="ECO:0007669"/>
    <property type="project" value="TreeGrafter"/>
</dbReference>
<dbReference type="Gene3D" id="3.40.50.1240">
    <property type="entry name" value="Phosphoglycerate mutase-like"/>
    <property type="match status" value="1"/>
</dbReference>
<dbReference type="EMBL" id="DVGY01000056">
    <property type="protein sequence ID" value="HIR40650.1"/>
    <property type="molecule type" value="Genomic_DNA"/>
</dbReference>
<dbReference type="CDD" id="cd07067">
    <property type="entry name" value="HP_PGM_like"/>
    <property type="match status" value="1"/>
</dbReference>
<dbReference type="PANTHER" id="PTHR48100:SF1">
    <property type="entry name" value="HISTIDINE PHOSPHATASE FAMILY PROTEIN-RELATED"/>
    <property type="match status" value="1"/>
</dbReference>
<dbReference type="AlphaFoldDB" id="A0A9D1DDJ6"/>
<feature type="binding site" evidence="1">
    <location>
        <position position="58"/>
    </location>
    <ligand>
        <name>substrate</name>
    </ligand>
</feature>
<reference evidence="2" key="2">
    <citation type="journal article" date="2021" name="PeerJ">
        <title>Extensive microbial diversity within the chicken gut microbiome revealed by metagenomics and culture.</title>
        <authorList>
            <person name="Gilroy R."/>
            <person name="Ravi A."/>
            <person name="Getino M."/>
            <person name="Pursley I."/>
            <person name="Horton D.L."/>
            <person name="Alikhan N.F."/>
            <person name="Baker D."/>
            <person name="Gharbi K."/>
            <person name="Hall N."/>
            <person name="Watson M."/>
            <person name="Adriaenssens E.M."/>
            <person name="Foster-Nyarko E."/>
            <person name="Jarju S."/>
            <person name="Secka A."/>
            <person name="Antonio M."/>
            <person name="Oren A."/>
            <person name="Chaudhuri R.R."/>
            <person name="La Ragione R."/>
            <person name="Hildebrand F."/>
            <person name="Pallen M.J."/>
        </authorList>
    </citation>
    <scope>NUCLEOTIDE SEQUENCE</scope>
    <source>
        <strain evidence="2">CHK184-25365</strain>
    </source>
</reference>
<evidence type="ECO:0000313" key="3">
    <source>
        <dbReference type="Proteomes" id="UP000886749"/>
    </source>
</evidence>
<dbReference type="PANTHER" id="PTHR48100">
    <property type="entry name" value="BROAD-SPECIFICITY PHOSPHATASE YOR283W-RELATED"/>
    <property type="match status" value="1"/>
</dbReference>
<sequence length="218" mass="24301">MTTIYLIRHAQAAGNVGHVFQGHVNSNLSPLGYAQLEYLARRGQELHPDIVYSSPLKRAMETAKAVNRFVGAPLLSEPGLLEIDGGRWEGKGWDVFQKEDPVMANHFFDSPGYFQAPGGEAMSHVYQRMVQCFKQIVKSNQDKTICIVSHGCALGTLVTWLDHRPVEAMRCEDLSHNTGVTTVTEENGVFTLVKFDDLSHLPKEMQTGFTKTKPKQGR</sequence>
<accession>A0A9D1DDJ6</accession>
<reference evidence="2" key="1">
    <citation type="submission" date="2020-10" db="EMBL/GenBank/DDBJ databases">
        <authorList>
            <person name="Gilroy R."/>
        </authorList>
    </citation>
    <scope>NUCLEOTIDE SEQUENCE</scope>
    <source>
        <strain evidence="2">CHK184-25365</strain>
    </source>
</reference>
<evidence type="ECO:0000256" key="1">
    <source>
        <dbReference type="PIRSR" id="PIRSR613078-2"/>
    </source>
</evidence>
<comment type="caution">
    <text evidence="2">The sequence shown here is derived from an EMBL/GenBank/DDBJ whole genome shotgun (WGS) entry which is preliminary data.</text>
</comment>
<dbReference type="SMART" id="SM00855">
    <property type="entry name" value="PGAM"/>
    <property type="match status" value="1"/>
</dbReference>
<dbReference type="Pfam" id="PF00300">
    <property type="entry name" value="His_Phos_1"/>
    <property type="match status" value="1"/>
</dbReference>
<proteinExistence type="predicted"/>
<dbReference type="Proteomes" id="UP000886749">
    <property type="component" value="Unassembled WGS sequence"/>
</dbReference>
<dbReference type="InterPro" id="IPR029033">
    <property type="entry name" value="His_PPase_superfam"/>
</dbReference>
<dbReference type="InterPro" id="IPR013078">
    <property type="entry name" value="His_Pase_superF_clade-1"/>
</dbReference>
<evidence type="ECO:0000313" key="2">
    <source>
        <dbReference type="EMBL" id="HIR40650.1"/>
    </source>
</evidence>
<dbReference type="GO" id="GO:0005737">
    <property type="term" value="C:cytoplasm"/>
    <property type="evidence" value="ECO:0007669"/>
    <property type="project" value="TreeGrafter"/>
</dbReference>
<protein>
    <submittedName>
        <fullName evidence="2">Histidine phosphatase family protein</fullName>
    </submittedName>
</protein>
<gene>
    <name evidence="2" type="ORF">IAB36_02355</name>
</gene>